<keyword evidence="7 13" id="KW-0479">Metal-binding</keyword>
<dbReference type="InterPro" id="IPR036396">
    <property type="entry name" value="Cyt_P450_sf"/>
</dbReference>
<gene>
    <name evidence="15" type="ORF">DFH07DRAFT_932876</name>
</gene>
<comment type="caution">
    <text evidence="15">The sequence shown here is derived from an EMBL/GenBank/DDBJ whole genome shotgun (WGS) entry which is preliminary data.</text>
</comment>
<keyword evidence="12 14" id="KW-0472">Membrane</keyword>
<comment type="pathway">
    <text evidence="3">Secondary metabolite biosynthesis; terpenoid biosynthesis.</text>
</comment>
<dbReference type="GO" id="GO:0004497">
    <property type="term" value="F:monooxygenase activity"/>
    <property type="evidence" value="ECO:0007669"/>
    <property type="project" value="UniProtKB-KW"/>
</dbReference>
<evidence type="ECO:0000256" key="4">
    <source>
        <dbReference type="ARBA" id="ARBA00010617"/>
    </source>
</evidence>
<dbReference type="InterPro" id="IPR001128">
    <property type="entry name" value="Cyt_P450"/>
</dbReference>
<dbReference type="GO" id="GO:0016020">
    <property type="term" value="C:membrane"/>
    <property type="evidence" value="ECO:0007669"/>
    <property type="project" value="UniProtKB-SubCell"/>
</dbReference>
<feature type="binding site" description="axial binding residue" evidence="13">
    <location>
        <position position="454"/>
    </location>
    <ligand>
        <name>heme</name>
        <dbReference type="ChEBI" id="CHEBI:30413"/>
    </ligand>
    <ligandPart>
        <name>Fe</name>
        <dbReference type="ChEBI" id="CHEBI:18248"/>
    </ligandPart>
</feature>
<comment type="similarity">
    <text evidence="4">Belongs to the cytochrome P450 family.</text>
</comment>
<dbReference type="Pfam" id="PF00067">
    <property type="entry name" value="p450"/>
    <property type="match status" value="2"/>
</dbReference>
<evidence type="ECO:0000256" key="8">
    <source>
        <dbReference type="ARBA" id="ARBA00022989"/>
    </source>
</evidence>
<evidence type="ECO:0000256" key="1">
    <source>
        <dbReference type="ARBA" id="ARBA00001971"/>
    </source>
</evidence>
<evidence type="ECO:0000256" key="11">
    <source>
        <dbReference type="ARBA" id="ARBA00023033"/>
    </source>
</evidence>
<evidence type="ECO:0000256" key="7">
    <source>
        <dbReference type="ARBA" id="ARBA00022723"/>
    </source>
</evidence>
<reference evidence="15" key="1">
    <citation type="submission" date="2023-03" db="EMBL/GenBank/DDBJ databases">
        <title>Massive genome expansion in bonnet fungi (Mycena s.s.) driven by repeated elements and novel gene families across ecological guilds.</title>
        <authorList>
            <consortium name="Lawrence Berkeley National Laboratory"/>
            <person name="Harder C.B."/>
            <person name="Miyauchi S."/>
            <person name="Viragh M."/>
            <person name="Kuo A."/>
            <person name="Thoen E."/>
            <person name="Andreopoulos B."/>
            <person name="Lu D."/>
            <person name="Skrede I."/>
            <person name="Drula E."/>
            <person name="Henrissat B."/>
            <person name="Morin E."/>
            <person name="Kohler A."/>
            <person name="Barry K."/>
            <person name="LaButti K."/>
            <person name="Morin E."/>
            <person name="Salamov A."/>
            <person name="Lipzen A."/>
            <person name="Mereny Z."/>
            <person name="Hegedus B."/>
            <person name="Baldrian P."/>
            <person name="Stursova M."/>
            <person name="Weitz H."/>
            <person name="Taylor A."/>
            <person name="Grigoriev I.V."/>
            <person name="Nagy L.G."/>
            <person name="Martin F."/>
            <person name="Kauserud H."/>
        </authorList>
    </citation>
    <scope>NUCLEOTIDE SEQUENCE</scope>
    <source>
        <strain evidence="15">CBHHK188m</strain>
    </source>
</reference>
<dbReference type="PANTHER" id="PTHR24305">
    <property type="entry name" value="CYTOCHROME P450"/>
    <property type="match status" value="1"/>
</dbReference>
<evidence type="ECO:0000256" key="10">
    <source>
        <dbReference type="ARBA" id="ARBA00023004"/>
    </source>
</evidence>
<evidence type="ECO:0000313" key="15">
    <source>
        <dbReference type="EMBL" id="KAJ7721252.1"/>
    </source>
</evidence>
<keyword evidence="16" id="KW-1185">Reference proteome</keyword>
<dbReference type="GO" id="GO:0005506">
    <property type="term" value="F:iron ion binding"/>
    <property type="evidence" value="ECO:0007669"/>
    <property type="project" value="InterPro"/>
</dbReference>
<evidence type="ECO:0000313" key="16">
    <source>
        <dbReference type="Proteomes" id="UP001215280"/>
    </source>
</evidence>
<dbReference type="InterPro" id="IPR050121">
    <property type="entry name" value="Cytochrome_P450_monoxygenase"/>
</dbReference>
<dbReference type="PANTHER" id="PTHR24305:SF166">
    <property type="entry name" value="CYTOCHROME P450 12A4, MITOCHONDRIAL-RELATED"/>
    <property type="match status" value="1"/>
</dbReference>
<evidence type="ECO:0000256" key="6">
    <source>
        <dbReference type="ARBA" id="ARBA00022692"/>
    </source>
</evidence>
<comment type="subcellular location">
    <subcellularLocation>
        <location evidence="2">Membrane</location>
    </subcellularLocation>
</comment>
<evidence type="ECO:0000256" key="13">
    <source>
        <dbReference type="PIRSR" id="PIRSR602401-1"/>
    </source>
</evidence>
<comment type="cofactor">
    <cofactor evidence="1 13">
        <name>heme</name>
        <dbReference type="ChEBI" id="CHEBI:30413"/>
    </cofactor>
</comment>
<keyword evidence="5 13" id="KW-0349">Heme</keyword>
<dbReference type="AlphaFoldDB" id="A0AAD7HJ92"/>
<evidence type="ECO:0000256" key="14">
    <source>
        <dbReference type="SAM" id="Phobius"/>
    </source>
</evidence>
<dbReference type="Gene3D" id="1.10.630.10">
    <property type="entry name" value="Cytochrome P450"/>
    <property type="match status" value="1"/>
</dbReference>
<evidence type="ECO:0000256" key="3">
    <source>
        <dbReference type="ARBA" id="ARBA00004721"/>
    </source>
</evidence>
<evidence type="ECO:0000256" key="9">
    <source>
        <dbReference type="ARBA" id="ARBA00023002"/>
    </source>
</evidence>
<feature type="transmembrane region" description="Helical" evidence="14">
    <location>
        <begin position="6"/>
        <end position="24"/>
    </location>
</feature>
<dbReference type="GO" id="GO:0016705">
    <property type="term" value="F:oxidoreductase activity, acting on paired donors, with incorporation or reduction of molecular oxygen"/>
    <property type="evidence" value="ECO:0007669"/>
    <property type="project" value="InterPro"/>
</dbReference>
<organism evidence="15 16">
    <name type="scientific">Mycena maculata</name>
    <dbReference type="NCBI Taxonomy" id="230809"/>
    <lineage>
        <taxon>Eukaryota</taxon>
        <taxon>Fungi</taxon>
        <taxon>Dikarya</taxon>
        <taxon>Basidiomycota</taxon>
        <taxon>Agaricomycotina</taxon>
        <taxon>Agaricomycetes</taxon>
        <taxon>Agaricomycetidae</taxon>
        <taxon>Agaricales</taxon>
        <taxon>Marasmiineae</taxon>
        <taxon>Mycenaceae</taxon>
        <taxon>Mycena</taxon>
    </lineage>
</organism>
<dbReference type="GO" id="GO:0020037">
    <property type="term" value="F:heme binding"/>
    <property type="evidence" value="ECO:0007669"/>
    <property type="project" value="InterPro"/>
</dbReference>
<keyword evidence="9" id="KW-0560">Oxidoreductase</keyword>
<evidence type="ECO:0000256" key="12">
    <source>
        <dbReference type="ARBA" id="ARBA00023136"/>
    </source>
</evidence>
<accession>A0AAD7HJ92</accession>
<sequence>MATFHILASTIVAACAIILLNSILRRLFNFDIVATVPGPPSPSWIYGNMIQLVLAENYGDHEFGWHKQYGPVYRVKGCFGEDRLVVSDPQALKYILNNPAIIHSPNNAKTFPVLFGEESVASVHENHRRLRAAMNAGFSGSGVRNFLPVFVDVAKKVRYLAETLEAGSLPEQMISEWENATINGRFNTHSLVLFALKRISLPNGSWPICRTLCFGLHFASQLALYLRSTSLNARRRNLWKTRLGILAQILARKVTCSVSSVRSVLHHPLCFSLSGTGGGSGFGKTGVTPSQLVHQLPVLLLAGQDTSAAAMSWAIYWLAQNPEFQDKLREEILNSQEGGLDYDNMPVNILPVERTREMFPPAPLLERSASEDCVIPFSEIVTSTGDRIHELPVKKGQFIFLALGAYQRSEALWGPDANEFKPSRWLAGDPCPGQTSALGPYAHLLAFLGGHRVCVGWRFALLEMQVILAELVGKFSFSLPKDSVVRAHLSATQFPVDGEGAKGLWLSVARLVN</sequence>
<dbReference type="Proteomes" id="UP001215280">
    <property type="component" value="Unassembled WGS sequence"/>
</dbReference>
<dbReference type="InterPro" id="IPR002401">
    <property type="entry name" value="Cyt_P450_E_grp-I"/>
</dbReference>
<evidence type="ECO:0000256" key="5">
    <source>
        <dbReference type="ARBA" id="ARBA00022617"/>
    </source>
</evidence>
<dbReference type="EMBL" id="JARJLG010000270">
    <property type="protein sequence ID" value="KAJ7721252.1"/>
    <property type="molecule type" value="Genomic_DNA"/>
</dbReference>
<evidence type="ECO:0000256" key="2">
    <source>
        <dbReference type="ARBA" id="ARBA00004370"/>
    </source>
</evidence>
<keyword evidence="11" id="KW-0503">Monooxygenase</keyword>
<keyword evidence="10 13" id="KW-0408">Iron</keyword>
<name>A0AAD7HJ92_9AGAR</name>
<keyword evidence="8 14" id="KW-1133">Transmembrane helix</keyword>
<proteinExistence type="inferred from homology"/>
<dbReference type="PRINTS" id="PR00463">
    <property type="entry name" value="EP450I"/>
</dbReference>
<dbReference type="PRINTS" id="PR00385">
    <property type="entry name" value="P450"/>
</dbReference>
<dbReference type="SUPFAM" id="SSF48264">
    <property type="entry name" value="Cytochrome P450"/>
    <property type="match status" value="1"/>
</dbReference>
<keyword evidence="6 14" id="KW-0812">Transmembrane</keyword>
<protein>
    <submittedName>
        <fullName evidence="15">Cytochrome P450</fullName>
    </submittedName>
</protein>